<protein>
    <recommendedName>
        <fullName evidence="3">DUF488 family protein</fullName>
    </recommendedName>
</protein>
<reference evidence="1" key="1">
    <citation type="journal article" date="2022" name="Int. J. Syst. Evol. Microbiol.">
        <title>A novel species of lactic acid bacteria, Ligilactobacillus pabuli sp. nov., isolated from alfalfa silage.</title>
        <authorList>
            <person name="Tohno M."/>
            <person name="Tanizawa Y."/>
            <person name="Sawada H."/>
            <person name="Sakamoto M."/>
            <person name="Ohkuma M."/>
            <person name="Kobayashi H."/>
        </authorList>
    </citation>
    <scope>NUCLEOTIDE SEQUENCE</scope>
    <source>
        <strain evidence="1">AF129</strain>
    </source>
</reference>
<accession>A0ABQ5JGE0</accession>
<organism evidence="1 2">
    <name type="scientific">Ligilactobacillus pabuli</name>
    <dbReference type="NCBI Taxonomy" id="2886039"/>
    <lineage>
        <taxon>Bacteria</taxon>
        <taxon>Bacillati</taxon>
        <taxon>Bacillota</taxon>
        <taxon>Bacilli</taxon>
        <taxon>Lactobacillales</taxon>
        <taxon>Lactobacillaceae</taxon>
        <taxon>Ligilactobacillus</taxon>
    </lineage>
</organism>
<dbReference type="Pfam" id="PF22752">
    <property type="entry name" value="DUF488-N3i"/>
    <property type="match status" value="1"/>
</dbReference>
<dbReference type="RefSeq" id="WP_244054851.1">
    <property type="nucleotide sequence ID" value="NZ_BQXH01000005.1"/>
</dbReference>
<evidence type="ECO:0000313" key="2">
    <source>
        <dbReference type="Proteomes" id="UP001055149"/>
    </source>
</evidence>
<name>A0ABQ5JGE0_9LACO</name>
<dbReference type="InterPro" id="IPR052552">
    <property type="entry name" value="YeaO-like"/>
</dbReference>
<dbReference type="PANTHER" id="PTHR36849:SF1">
    <property type="entry name" value="CYTOPLASMIC PROTEIN"/>
    <property type="match status" value="1"/>
</dbReference>
<evidence type="ECO:0000313" key="1">
    <source>
        <dbReference type="EMBL" id="GKS81087.1"/>
    </source>
</evidence>
<sequence>MLQLQRIYASDQDYDSYRILVDRLWPRGMSKEKAQLNDWVKTIAPSPELRKWFNHDPAKFADFRVAYLKELAENPATVEFLKTTRVQLAQGSVTLLYGAKDEQYNQAVVLLDYLREHLPKTD</sequence>
<keyword evidence="2" id="KW-1185">Reference proteome</keyword>
<evidence type="ECO:0008006" key="3">
    <source>
        <dbReference type="Google" id="ProtNLM"/>
    </source>
</evidence>
<dbReference type="Proteomes" id="UP001055149">
    <property type="component" value="Unassembled WGS sequence"/>
</dbReference>
<gene>
    <name evidence="1" type="ORF">LPAF129_07720</name>
</gene>
<dbReference type="PANTHER" id="PTHR36849">
    <property type="entry name" value="CYTOPLASMIC PROTEIN-RELATED"/>
    <property type="match status" value="1"/>
</dbReference>
<dbReference type="EMBL" id="BQXH01000005">
    <property type="protein sequence ID" value="GKS81087.1"/>
    <property type="molecule type" value="Genomic_DNA"/>
</dbReference>
<proteinExistence type="predicted"/>
<comment type="caution">
    <text evidence="1">The sequence shown here is derived from an EMBL/GenBank/DDBJ whole genome shotgun (WGS) entry which is preliminary data.</text>
</comment>